<feature type="region of interest" description="Disordered" evidence="1">
    <location>
        <begin position="663"/>
        <end position="683"/>
    </location>
</feature>
<feature type="compositionally biased region" description="Gly residues" evidence="1">
    <location>
        <begin position="627"/>
        <end position="637"/>
    </location>
</feature>
<dbReference type="Gene3D" id="3.90.550.10">
    <property type="entry name" value="Spore Coat Polysaccharide Biosynthesis Protein SpsA, Chain A"/>
    <property type="match status" value="1"/>
</dbReference>
<evidence type="ECO:0000256" key="1">
    <source>
        <dbReference type="SAM" id="MobiDB-lite"/>
    </source>
</evidence>
<feature type="signal peptide" evidence="2">
    <location>
        <begin position="1"/>
        <end position="29"/>
    </location>
</feature>
<evidence type="ECO:0000256" key="2">
    <source>
        <dbReference type="SAM" id="SignalP"/>
    </source>
</evidence>
<proteinExistence type="predicted"/>
<keyword evidence="2" id="KW-0732">Signal</keyword>
<dbReference type="Pfam" id="PF01501">
    <property type="entry name" value="Glyco_transf_8"/>
    <property type="match status" value="1"/>
</dbReference>
<dbReference type="InterPro" id="IPR002495">
    <property type="entry name" value="Glyco_trans_8"/>
</dbReference>
<reference evidence="3" key="1">
    <citation type="submission" date="2023-10" db="EMBL/GenBank/DDBJ databases">
        <authorList>
            <person name="Chen Y."/>
            <person name="Shah S."/>
            <person name="Dougan E. K."/>
            <person name="Thang M."/>
            <person name="Chan C."/>
        </authorList>
    </citation>
    <scope>NUCLEOTIDE SEQUENCE [LARGE SCALE GENOMIC DNA]</scope>
</reference>
<feature type="compositionally biased region" description="Pro residues" evidence="1">
    <location>
        <begin position="584"/>
        <end position="599"/>
    </location>
</feature>
<comment type="caution">
    <text evidence="3">The sequence shown here is derived from an EMBL/GenBank/DDBJ whole genome shotgun (WGS) entry which is preliminary data.</text>
</comment>
<gene>
    <name evidence="3" type="ORF">PCOR1329_LOCUS608</name>
</gene>
<evidence type="ECO:0000313" key="4">
    <source>
        <dbReference type="Proteomes" id="UP001189429"/>
    </source>
</evidence>
<accession>A0ABN9P833</accession>
<sequence>MLFHMARHRTMLPVAVALLSFCVLPWCRAIKLGADSFAKAAAEVHMPRAPEAAKWLSWWLEGNRSQMLTLHDLQVSEDTTAIVTHAGKNNQEFIDMAVMLGVSLTRHMPDHLRIALGIKGMTDDNQAALKEAGWHVVLVADWRAPAYSFNSCGESCIDDEFMVRHQDSFERLNAFRLPVGRVLAVADMDADTYVASGALGLLLNSSQTIPRNNIGMVPNGCDRGFSSGVMLFKPSLKKYLRMVFHMAQVLTGNASKRNDEQIINALYEGKISELDSKFNCMSPTGVNLNHSCQKRCAEVVVSHFTGLPKPARADVESFSLVRGTAPSVQRNGDAMSRFYCDLIDSQALLTRPLQRIVSRADACCHTPALESDPPACAGVQEKCPAQVLMESSEREQRAWLGVYNRTGIVSDADFNGGRPIYAGPGSYFLYRRRLPRVIAVPSGGGPQVGFSWVPLKGILVPLVRGLYSRGHGPEGPAREAGHRRRWTWAGQLSTSGVAASCPPREGPTVFVEKKGNWMVGLNHSKDIAEGYSHKRAPCPQEATEWKHLSPTTKDWVPSKTRLSSFGEPAPLAAPMTAAAGTSPSGPPRAPSQLPSPPAAPAATSLAPPPLALPAAPKVAHPAASPGGFPGGFPGAPSGGLPAASSAEADALMKRWIEEAAKKSVTAPRAVPQATPAAAPAADPPVARPVEAASSAASAAVPVQAKPYAIAFYGGITGIRGKFAQESSQRQLQDGPQASMKSTVNLSIPAKLLEENLLGPTDVFIHSWSPSYGGSLKKLYNPTVAHYEVNEDDMPEINAMAERLPHGHWSGGDYPQINHVSMVRSLSKVLQIIDDYQEATGHVYDSVFLCRPDVLLKTKIDLNMSSPSRLETPGKNQRLAAVSENAVFYTSGISGRADFHYLMSGRSVKAFSTVYDSLPSLTKPIMAHSGWMQEFLSQKKLRPSPSDTIASTDEEVYRKVPDTPEWRAVLAPLMPPQCIDQLVSHNGISDDCLVDM</sequence>
<name>A0ABN9P833_9DINO</name>
<protein>
    <submittedName>
        <fullName evidence="3">Uncharacterized protein</fullName>
    </submittedName>
</protein>
<dbReference type="Proteomes" id="UP001189429">
    <property type="component" value="Unassembled WGS sequence"/>
</dbReference>
<feature type="chain" id="PRO_5047202864" evidence="2">
    <location>
        <begin position="30"/>
        <end position="995"/>
    </location>
</feature>
<feature type="compositionally biased region" description="Low complexity" evidence="1">
    <location>
        <begin position="612"/>
        <end position="626"/>
    </location>
</feature>
<keyword evidence="4" id="KW-1185">Reference proteome</keyword>
<evidence type="ECO:0000313" key="3">
    <source>
        <dbReference type="EMBL" id="CAK0788886.1"/>
    </source>
</evidence>
<dbReference type="SUPFAM" id="SSF53448">
    <property type="entry name" value="Nucleotide-diphospho-sugar transferases"/>
    <property type="match status" value="1"/>
</dbReference>
<feature type="region of interest" description="Disordered" evidence="1">
    <location>
        <begin position="542"/>
        <end position="643"/>
    </location>
</feature>
<dbReference type="EMBL" id="CAUYUJ010000133">
    <property type="protein sequence ID" value="CAK0788886.1"/>
    <property type="molecule type" value="Genomic_DNA"/>
</dbReference>
<feature type="compositionally biased region" description="Low complexity" evidence="1">
    <location>
        <begin position="664"/>
        <end position="680"/>
    </location>
</feature>
<feature type="compositionally biased region" description="Low complexity" evidence="1">
    <location>
        <begin position="568"/>
        <end position="579"/>
    </location>
</feature>
<organism evidence="3 4">
    <name type="scientific">Prorocentrum cordatum</name>
    <dbReference type="NCBI Taxonomy" id="2364126"/>
    <lineage>
        <taxon>Eukaryota</taxon>
        <taxon>Sar</taxon>
        <taxon>Alveolata</taxon>
        <taxon>Dinophyceae</taxon>
        <taxon>Prorocentrales</taxon>
        <taxon>Prorocentraceae</taxon>
        <taxon>Prorocentrum</taxon>
    </lineage>
</organism>
<dbReference type="InterPro" id="IPR029044">
    <property type="entry name" value="Nucleotide-diphossugar_trans"/>
</dbReference>